<comment type="caution">
    <text evidence="3">The sequence shown here is derived from an EMBL/GenBank/DDBJ whole genome shotgun (WGS) entry which is preliminary data.</text>
</comment>
<evidence type="ECO:0000256" key="1">
    <source>
        <dbReference type="ARBA" id="ARBA00022679"/>
    </source>
</evidence>
<dbReference type="SUPFAM" id="SSF53613">
    <property type="entry name" value="Ribokinase-like"/>
    <property type="match status" value="1"/>
</dbReference>
<proteinExistence type="predicted"/>
<organism evidence="3 4">
    <name type="scientific">Stephania japonica</name>
    <dbReference type="NCBI Taxonomy" id="461633"/>
    <lineage>
        <taxon>Eukaryota</taxon>
        <taxon>Viridiplantae</taxon>
        <taxon>Streptophyta</taxon>
        <taxon>Embryophyta</taxon>
        <taxon>Tracheophyta</taxon>
        <taxon>Spermatophyta</taxon>
        <taxon>Magnoliopsida</taxon>
        <taxon>Ranunculales</taxon>
        <taxon>Menispermaceae</taxon>
        <taxon>Menispermoideae</taxon>
        <taxon>Cissampelideae</taxon>
        <taxon>Stephania</taxon>
    </lineage>
</organism>
<sequence>MALEQLLKKNKEVLLFYCVESEALAWKVTLLSDSIKLHSINWRYHLPTIRKNPIEIRETVHIEPKREMIEIRIRGKCRFSNSLTLITQPRKVIKDIEGCDLKYLVPLERFYFGDHVLPCFETGIPLLKRRLHQLPDAENLEKRDGTPKDQLSSIKQTLKELQCKREERMKEFCDIHSQIIQVHEALHGSVVDKHIVDDKDLTTKRLRELKLVRQGLQSENAARSAGVPVILDAVGMDGLIPVDLLTNVDIFSPNETELERLTGMPSESFE</sequence>
<keyword evidence="2" id="KW-0418">Kinase</keyword>
<dbReference type="Proteomes" id="UP001417504">
    <property type="component" value="Unassembled WGS sequence"/>
</dbReference>
<protein>
    <submittedName>
        <fullName evidence="3">Uncharacterized protein</fullName>
    </submittedName>
</protein>
<keyword evidence="1" id="KW-0808">Transferase</keyword>
<dbReference type="AlphaFoldDB" id="A0AAP0PJJ3"/>
<evidence type="ECO:0000313" key="4">
    <source>
        <dbReference type="Proteomes" id="UP001417504"/>
    </source>
</evidence>
<evidence type="ECO:0000256" key="2">
    <source>
        <dbReference type="ARBA" id="ARBA00022777"/>
    </source>
</evidence>
<dbReference type="GO" id="GO:0016301">
    <property type="term" value="F:kinase activity"/>
    <property type="evidence" value="ECO:0007669"/>
    <property type="project" value="UniProtKB-KW"/>
</dbReference>
<dbReference type="PANTHER" id="PTHR10584">
    <property type="entry name" value="SUGAR KINASE"/>
    <property type="match status" value="1"/>
</dbReference>
<reference evidence="3 4" key="1">
    <citation type="submission" date="2024-01" db="EMBL/GenBank/DDBJ databases">
        <title>Genome assemblies of Stephania.</title>
        <authorList>
            <person name="Yang L."/>
        </authorList>
    </citation>
    <scope>NUCLEOTIDE SEQUENCE [LARGE SCALE GENOMIC DNA]</scope>
    <source>
        <strain evidence="3">QJT</strain>
        <tissue evidence="3">Leaf</tissue>
    </source>
</reference>
<keyword evidence="4" id="KW-1185">Reference proteome</keyword>
<name>A0AAP0PJJ3_9MAGN</name>
<dbReference type="InterPro" id="IPR029056">
    <property type="entry name" value="Ribokinase-like"/>
</dbReference>
<dbReference type="PANTHER" id="PTHR10584:SF166">
    <property type="entry name" value="RIBOKINASE"/>
    <property type="match status" value="1"/>
</dbReference>
<dbReference type="EMBL" id="JBBNAE010000002">
    <property type="protein sequence ID" value="KAK9145014.1"/>
    <property type="molecule type" value="Genomic_DNA"/>
</dbReference>
<accession>A0AAP0PJJ3</accession>
<gene>
    <name evidence="3" type="ORF">Sjap_004917</name>
</gene>
<evidence type="ECO:0000313" key="3">
    <source>
        <dbReference type="EMBL" id="KAK9145014.1"/>
    </source>
</evidence>
<dbReference type="Gene3D" id="3.40.1190.20">
    <property type="match status" value="1"/>
</dbReference>